<dbReference type="GO" id="GO:0006508">
    <property type="term" value="P:proteolysis"/>
    <property type="evidence" value="ECO:0007669"/>
    <property type="project" value="InterPro"/>
</dbReference>
<dbReference type="EMBL" id="WIGN01000296">
    <property type="protein sequence ID" value="KAF6801061.1"/>
    <property type="molecule type" value="Genomic_DNA"/>
</dbReference>
<proteinExistence type="predicted"/>
<gene>
    <name evidence="2" type="ORF">CSOJ01_12012</name>
</gene>
<feature type="compositionally biased region" description="Polar residues" evidence="1">
    <location>
        <begin position="1"/>
        <end position="20"/>
    </location>
</feature>
<name>A0A8H6MM97_9PEZI</name>
<evidence type="ECO:0000313" key="3">
    <source>
        <dbReference type="Proteomes" id="UP000652219"/>
    </source>
</evidence>
<sequence length="562" mass="61140">MRPSGRPQSSTDESQATFTQWPPEEGITPVEVEVDQSEPSKDDDDSAAIPCTLWFFSLAKPVLSSSVGPDHVPTFPPGPKPTECETRTASICSTTTSFVESTVNGSPTTVSSRVLPPTCAGLRGCLVADYTHEASVTRTQCATKTVTNVVVTCSGTGTAACSTRNGLRETECDVTATTTTVSCTPAPTGNNKLQEGDGRSPACPIRRTYVIWPRDGTKTDETGAIYSEVKTIVEDDHGIRVSEANGLGVNFWRVSMNAGQAKRVKAIRSVASVHVECTSGCVDPTTADTNWRYQDWFLEDVEVSQHQRQISFLSNNEAELRDEFNSHYFFDEFTEGDNIAAKTEFLFVGNDYDGKQHRDDSGAKLGGACDPEKCNPHGTSILSVLAGANLGIVKKVKPMVVRAPRRQADGSGSTDQEVDESFELFKTRLRAILRNLIRKGLFVVTGSGNTGVMESYPALFADENAPAELRIPELLVVGATEMYDGKIWGKSGRKVEAKLPHISWRDGCEMTVDSVLPGYPLGQGKVDCGDLFYDNWRKCTGNWGRGGYIDAGCLRYEFTPKE</sequence>
<dbReference type="Proteomes" id="UP000652219">
    <property type="component" value="Unassembled WGS sequence"/>
</dbReference>
<dbReference type="AlphaFoldDB" id="A0A8H6MM97"/>
<evidence type="ECO:0000313" key="2">
    <source>
        <dbReference type="EMBL" id="KAF6801061.1"/>
    </source>
</evidence>
<feature type="region of interest" description="Disordered" evidence="1">
    <location>
        <begin position="1"/>
        <end position="45"/>
    </location>
</feature>
<comment type="caution">
    <text evidence="2">The sequence shown here is derived from an EMBL/GenBank/DDBJ whole genome shotgun (WGS) entry which is preliminary data.</text>
</comment>
<organism evidence="2 3">
    <name type="scientific">Colletotrichum sojae</name>
    <dbReference type="NCBI Taxonomy" id="2175907"/>
    <lineage>
        <taxon>Eukaryota</taxon>
        <taxon>Fungi</taxon>
        <taxon>Dikarya</taxon>
        <taxon>Ascomycota</taxon>
        <taxon>Pezizomycotina</taxon>
        <taxon>Sordariomycetes</taxon>
        <taxon>Hypocreomycetidae</taxon>
        <taxon>Glomerellales</taxon>
        <taxon>Glomerellaceae</taxon>
        <taxon>Colletotrichum</taxon>
        <taxon>Colletotrichum orchidearum species complex</taxon>
    </lineage>
</organism>
<dbReference type="InterPro" id="IPR036852">
    <property type="entry name" value="Peptidase_S8/S53_dom_sf"/>
</dbReference>
<reference evidence="2 3" key="1">
    <citation type="journal article" date="2020" name="Phytopathology">
        <title>Genome Sequence Resources of Colletotrichum truncatum, C. plurivorum, C. musicola, and C. sojae: Four Species Pathogenic to Soybean (Glycine max).</title>
        <authorList>
            <person name="Rogerio F."/>
            <person name="Boufleur T.R."/>
            <person name="Ciampi-Guillardi M."/>
            <person name="Sukno S.A."/>
            <person name="Thon M.R."/>
            <person name="Massola Junior N.S."/>
            <person name="Baroncelli R."/>
        </authorList>
    </citation>
    <scope>NUCLEOTIDE SEQUENCE [LARGE SCALE GENOMIC DNA]</scope>
    <source>
        <strain evidence="2 3">LFN0009</strain>
    </source>
</reference>
<protein>
    <recommendedName>
        <fullName evidence="4">Peptidase S8/S53 domain-containing protein</fullName>
    </recommendedName>
</protein>
<dbReference type="SUPFAM" id="SSF52743">
    <property type="entry name" value="Subtilisin-like"/>
    <property type="match status" value="1"/>
</dbReference>
<keyword evidence="3" id="KW-1185">Reference proteome</keyword>
<evidence type="ECO:0008006" key="4">
    <source>
        <dbReference type="Google" id="ProtNLM"/>
    </source>
</evidence>
<feature type="compositionally biased region" description="Acidic residues" evidence="1">
    <location>
        <begin position="32"/>
        <end position="45"/>
    </location>
</feature>
<accession>A0A8H6MM97</accession>
<dbReference type="GO" id="GO:0004252">
    <property type="term" value="F:serine-type endopeptidase activity"/>
    <property type="evidence" value="ECO:0007669"/>
    <property type="project" value="InterPro"/>
</dbReference>
<dbReference type="Gene3D" id="3.40.50.200">
    <property type="entry name" value="Peptidase S8/S53 domain"/>
    <property type="match status" value="1"/>
</dbReference>
<evidence type="ECO:0000256" key="1">
    <source>
        <dbReference type="SAM" id="MobiDB-lite"/>
    </source>
</evidence>